<dbReference type="PANTHER" id="PTHR30026:SF20">
    <property type="entry name" value="OUTER MEMBRANE PROTEIN TOLC"/>
    <property type="match status" value="1"/>
</dbReference>
<reference evidence="10 11" key="1">
    <citation type="submission" date="2020-08" db="EMBL/GenBank/DDBJ databases">
        <title>Genomic Encyclopedia of Type Strains, Phase IV (KMG-IV): sequencing the most valuable type-strain genomes for metagenomic binning, comparative biology and taxonomic classification.</title>
        <authorList>
            <person name="Goeker M."/>
        </authorList>
    </citation>
    <scope>NUCLEOTIDE SEQUENCE [LARGE SCALE GENOMIC DNA]</scope>
    <source>
        <strain evidence="10 11">DSM 21458</strain>
    </source>
</reference>
<evidence type="ECO:0000313" key="10">
    <source>
        <dbReference type="EMBL" id="MBB6097532.1"/>
    </source>
</evidence>
<keyword evidence="11" id="KW-1185">Reference proteome</keyword>
<comment type="caution">
    <text evidence="10">The sequence shown here is derived from an EMBL/GenBank/DDBJ whole genome shotgun (WGS) entry which is preliminary data.</text>
</comment>
<evidence type="ECO:0000256" key="8">
    <source>
        <dbReference type="SAM" id="Coils"/>
    </source>
</evidence>
<dbReference type="PANTHER" id="PTHR30026">
    <property type="entry name" value="OUTER MEMBRANE PROTEIN TOLC"/>
    <property type="match status" value="1"/>
</dbReference>
<sequence length="351" mass="37665">MNVLRTALILTPLLAAPLAHAQNAARPTLPEALALAYRQGPDLAKAQTNLQDAQANLRAQTADPSVLIGALTQAQNAAALAEVQLGATRLTVMQNVVNAYLSLYETQQNVALYEAQAALDQRNVQMAEAKLQTRAGTSLDVSRAQNTLNTTRQNLANANAQLGVRASELARLFGQSSSQITPVAPPAPPELKTSLTTLAQGLYNRLPSVVQAQQQVAVGELNVRLYNNDYTPRLQLQTAQADLENARRDLANAQKSATTSLNDAYRSAQDTFKRIAIEQDNVKNAQTTLRQNQTRYQSGVISRLELQTSEVALQSAQYGLTQAVDAYWKALAALSVAAGIDVTGLVAKATP</sequence>
<evidence type="ECO:0000256" key="3">
    <source>
        <dbReference type="ARBA" id="ARBA00022448"/>
    </source>
</evidence>
<feature type="chain" id="PRO_5033024760" evidence="9">
    <location>
        <begin position="22"/>
        <end position="351"/>
    </location>
</feature>
<dbReference type="GO" id="GO:0015288">
    <property type="term" value="F:porin activity"/>
    <property type="evidence" value="ECO:0007669"/>
    <property type="project" value="TreeGrafter"/>
</dbReference>
<dbReference type="EMBL" id="JACHHG010000003">
    <property type="protein sequence ID" value="MBB6097532.1"/>
    <property type="molecule type" value="Genomic_DNA"/>
</dbReference>
<accession>A0A841I087</accession>
<gene>
    <name evidence="10" type="ORF">HNR42_000949</name>
</gene>
<dbReference type="AlphaFoldDB" id="A0A841I087"/>
<dbReference type="GO" id="GO:0009279">
    <property type="term" value="C:cell outer membrane"/>
    <property type="evidence" value="ECO:0007669"/>
    <property type="project" value="UniProtKB-SubCell"/>
</dbReference>
<keyword evidence="8" id="KW-0175">Coiled coil</keyword>
<keyword evidence="7" id="KW-0998">Cell outer membrane</keyword>
<keyword evidence="9" id="KW-0732">Signal</keyword>
<dbReference type="Gene3D" id="1.20.1600.10">
    <property type="entry name" value="Outer membrane efflux proteins (OEP)"/>
    <property type="match status" value="1"/>
</dbReference>
<protein>
    <submittedName>
        <fullName evidence="10">Outer membrane protein TolC</fullName>
    </submittedName>
</protein>
<evidence type="ECO:0000256" key="9">
    <source>
        <dbReference type="SAM" id="SignalP"/>
    </source>
</evidence>
<evidence type="ECO:0000256" key="7">
    <source>
        <dbReference type="ARBA" id="ARBA00023237"/>
    </source>
</evidence>
<dbReference type="GO" id="GO:1990281">
    <property type="term" value="C:efflux pump complex"/>
    <property type="evidence" value="ECO:0007669"/>
    <property type="project" value="TreeGrafter"/>
</dbReference>
<name>A0A841I087_9DEIO</name>
<evidence type="ECO:0000256" key="2">
    <source>
        <dbReference type="ARBA" id="ARBA00007613"/>
    </source>
</evidence>
<feature type="signal peptide" evidence="9">
    <location>
        <begin position="1"/>
        <end position="21"/>
    </location>
</feature>
<evidence type="ECO:0000313" key="11">
    <source>
        <dbReference type="Proteomes" id="UP000569951"/>
    </source>
</evidence>
<keyword evidence="5" id="KW-0812">Transmembrane</keyword>
<dbReference type="Pfam" id="PF02321">
    <property type="entry name" value="OEP"/>
    <property type="match status" value="1"/>
</dbReference>
<dbReference type="SUPFAM" id="SSF56954">
    <property type="entry name" value="Outer membrane efflux proteins (OEP)"/>
    <property type="match status" value="1"/>
</dbReference>
<feature type="coiled-coil region" evidence="8">
    <location>
        <begin position="236"/>
        <end position="263"/>
    </location>
</feature>
<keyword evidence="4" id="KW-1134">Transmembrane beta strand</keyword>
<dbReference type="Proteomes" id="UP000569951">
    <property type="component" value="Unassembled WGS sequence"/>
</dbReference>
<evidence type="ECO:0000256" key="6">
    <source>
        <dbReference type="ARBA" id="ARBA00023136"/>
    </source>
</evidence>
<dbReference type="RefSeq" id="WP_183985073.1">
    <property type="nucleotide sequence ID" value="NZ_JACHHG010000003.1"/>
</dbReference>
<dbReference type="InterPro" id="IPR003423">
    <property type="entry name" value="OMP_efflux"/>
</dbReference>
<organism evidence="10 11">
    <name type="scientific">Deinobacterium chartae</name>
    <dbReference type="NCBI Taxonomy" id="521158"/>
    <lineage>
        <taxon>Bacteria</taxon>
        <taxon>Thermotogati</taxon>
        <taxon>Deinococcota</taxon>
        <taxon>Deinococci</taxon>
        <taxon>Deinococcales</taxon>
        <taxon>Deinococcaceae</taxon>
        <taxon>Deinobacterium</taxon>
    </lineage>
</organism>
<keyword evidence="3" id="KW-0813">Transport</keyword>
<evidence type="ECO:0000256" key="5">
    <source>
        <dbReference type="ARBA" id="ARBA00022692"/>
    </source>
</evidence>
<evidence type="ECO:0000256" key="4">
    <source>
        <dbReference type="ARBA" id="ARBA00022452"/>
    </source>
</evidence>
<dbReference type="InterPro" id="IPR051906">
    <property type="entry name" value="TolC-like"/>
</dbReference>
<evidence type="ECO:0000256" key="1">
    <source>
        <dbReference type="ARBA" id="ARBA00004442"/>
    </source>
</evidence>
<keyword evidence="6" id="KW-0472">Membrane</keyword>
<dbReference type="GO" id="GO:0015562">
    <property type="term" value="F:efflux transmembrane transporter activity"/>
    <property type="evidence" value="ECO:0007669"/>
    <property type="project" value="InterPro"/>
</dbReference>
<comment type="subcellular location">
    <subcellularLocation>
        <location evidence="1">Cell outer membrane</location>
    </subcellularLocation>
</comment>
<comment type="similarity">
    <text evidence="2">Belongs to the outer membrane factor (OMF) (TC 1.B.17) family.</text>
</comment>
<proteinExistence type="inferred from homology"/>